<evidence type="ECO:0000313" key="14">
    <source>
        <dbReference type="EMBL" id="KAK5975930.1"/>
    </source>
</evidence>
<evidence type="ECO:0000256" key="11">
    <source>
        <dbReference type="ARBA" id="ARBA00023132"/>
    </source>
</evidence>
<dbReference type="InterPro" id="IPR001680">
    <property type="entry name" value="WD40_rpt"/>
</dbReference>
<evidence type="ECO:0000256" key="1">
    <source>
        <dbReference type="ARBA" id="ARBA00004371"/>
    </source>
</evidence>
<dbReference type="Pfam" id="PF00400">
    <property type="entry name" value="WD40"/>
    <property type="match status" value="3"/>
</dbReference>
<accession>A0AAN8FAE3</accession>
<evidence type="ECO:0000313" key="15">
    <source>
        <dbReference type="Proteomes" id="UP001331761"/>
    </source>
</evidence>
<sequence>METKISKAHEQGANAVSWCPAHRVTDSGDQPYRKRLASCGNDKLIKIWVVDEKGEWIVEKSLPGHSDYVRDVAWCPVVNHSTYTIASCGLTDDALWHVSWSVCGTILSVSGEDNKIALWRENLQGQWQKMDDSDGKH</sequence>
<dbReference type="EMBL" id="WIXE01012431">
    <property type="protein sequence ID" value="KAK5975930.1"/>
    <property type="molecule type" value="Genomic_DNA"/>
</dbReference>
<keyword evidence="5" id="KW-0813">Transport</keyword>
<evidence type="ECO:0000256" key="7">
    <source>
        <dbReference type="ARBA" id="ARBA00022737"/>
    </source>
</evidence>
<protein>
    <recommendedName>
        <fullName evidence="4">Protein SEC13 homolog</fullName>
    </recommendedName>
</protein>
<dbReference type="GO" id="GO:0031080">
    <property type="term" value="C:nuclear pore outer ring"/>
    <property type="evidence" value="ECO:0007669"/>
    <property type="project" value="TreeGrafter"/>
</dbReference>
<evidence type="ECO:0000256" key="2">
    <source>
        <dbReference type="ARBA" id="ARBA00004567"/>
    </source>
</evidence>
<dbReference type="GO" id="GO:0030127">
    <property type="term" value="C:COPII vesicle coat"/>
    <property type="evidence" value="ECO:0007669"/>
    <property type="project" value="TreeGrafter"/>
</dbReference>
<keyword evidence="12" id="KW-0458">Lysosome</keyword>
<evidence type="ECO:0000256" key="3">
    <source>
        <dbReference type="ARBA" id="ARBA00010102"/>
    </source>
</evidence>
<reference evidence="14 15" key="1">
    <citation type="submission" date="2019-10" db="EMBL/GenBank/DDBJ databases">
        <title>Assembly and Annotation for the nematode Trichostrongylus colubriformis.</title>
        <authorList>
            <person name="Martin J."/>
        </authorList>
    </citation>
    <scope>NUCLEOTIDE SEQUENCE [LARGE SCALE GENOMIC DNA]</scope>
    <source>
        <strain evidence="14">G859</strain>
        <tissue evidence="14">Whole worm</tissue>
    </source>
</reference>
<gene>
    <name evidence="14" type="ORF">GCK32_002408</name>
</gene>
<keyword evidence="6" id="KW-0853">WD repeat</keyword>
<evidence type="ECO:0000256" key="12">
    <source>
        <dbReference type="ARBA" id="ARBA00023228"/>
    </source>
</evidence>
<dbReference type="GO" id="GO:0006606">
    <property type="term" value="P:protein import into nucleus"/>
    <property type="evidence" value="ECO:0007669"/>
    <property type="project" value="TreeGrafter"/>
</dbReference>
<dbReference type="InterPro" id="IPR015943">
    <property type="entry name" value="WD40/YVTN_repeat-like_dom_sf"/>
</dbReference>
<keyword evidence="13" id="KW-0539">Nucleus</keyword>
<evidence type="ECO:0000256" key="10">
    <source>
        <dbReference type="ARBA" id="ARBA00023010"/>
    </source>
</evidence>
<dbReference type="PANTHER" id="PTHR11024:SF2">
    <property type="entry name" value="PROTEIN SEC13 HOMOLOG"/>
    <property type="match status" value="1"/>
</dbReference>
<dbReference type="InterPro" id="IPR037363">
    <property type="entry name" value="Sec13/Seh1_fam"/>
</dbReference>
<name>A0AAN8FAE3_TRICO</name>
<comment type="caution">
    <text evidence="14">The sequence shown here is derived from an EMBL/GenBank/DDBJ whole genome shotgun (WGS) entry which is preliminary data.</text>
</comment>
<dbReference type="GO" id="GO:0032008">
    <property type="term" value="P:positive regulation of TOR signaling"/>
    <property type="evidence" value="ECO:0007669"/>
    <property type="project" value="TreeGrafter"/>
</dbReference>
<keyword evidence="9" id="KW-0653">Protein transport</keyword>
<proteinExistence type="inferred from homology"/>
<keyword evidence="11" id="KW-0906">Nuclear pore complex</keyword>
<dbReference type="InterPro" id="IPR036322">
    <property type="entry name" value="WD40_repeat_dom_sf"/>
</dbReference>
<dbReference type="GO" id="GO:0032527">
    <property type="term" value="P:protein exit from endoplasmic reticulum"/>
    <property type="evidence" value="ECO:0007669"/>
    <property type="project" value="TreeGrafter"/>
</dbReference>
<keyword evidence="8" id="KW-0509">mRNA transport</keyword>
<dbReference type="SMART" id="SM00320">
    <property type="entry name" value="WD40"/>
    <property type="match status" value="2"/>
</dbReference>
<comment type="similarity">
    <text evidence="3">Belongs to the WD repeat SEC13 family.</text>
</comment>
<evidence type="ECO:0000256" key="8">
    <source>
        <dbReference type="ARBA" id="ARBA00022816"/>
    </source>
</evidence>
<dbReference type="SUPFAM" id="SSF50978">
    <property type="entry name" value="WD40 repeat-like"/>
    <property type="match status" value="1"/>
</dbReference>
<dbReference type="GO" id="GO:0005764">
    <property type="term" value="C:lysosome"/>
    <property type="evidence" value="ECO:0007669"/>
    <property type="project" value="UniProtKB-SubCell"/>
</dbReference>
<dbReference type="GO" id="GO:0090114">
    <property type="term" value="P:COPII-coated vesicle budding"/>
    <property type="evidence" value="ECO:0007669"/>
    <property type="project" value="TreeGrafter"/>
</dbReference>
<evidence type="ECO:0000256" key="9">
    <source>
        <dbReference type="ARBA" id="ARBA00022927"/>
    </source>
</evidence>
<organism evidence="14 15">
    <name type="scientific">Trichostrongylus colubriformis</name>
    <name type="common">Black scour worm</name>
    <dbReference type="NCBI Taxonomy" id="6319"/>
    <lineage>
        <taxon>Eukaryota</taxon>
        <taxon>Metazoa</taxon>
        <taxon>Ecdysozoa</taxon>
        <taxon>Nematoda</taxon>
        <taxon>Chromadorea</taxon>
        <taxon>Rhabditida</taxon>
        <taxon>Rhabditina</taxon>
        <taxon>Rhabditomorpha</taxon>
        <taxon>Strongyloidea</taxon>
        <taxon>Trichostrongylidae</taxon>
        <taxon>Trichostrongylus</taxon>
    </lineage>
</organism>
<dbReference type="AlphaFoldDB" id="A0AAN8FAE3"/>
<evidence type="ECO:0000256" key="5">
    <source>
        <dbReference type="ARBA" id="ARBA00022448"/>
    </source>
</evidence>
<dbReference type="Proteomes" id="UP001331761">
    <property type="component" value="Unassembled WGS sequence"/>
</dbReference>
<dbReference type="GO" id="GO:0051028">
    <property type="term" value="P:mRNA transport"/>
    <property type="evidence" value="ECO:0007669"/>
    <property type="project" value="UniProtKB-KW"/>
</dbReference>
<keyword evidence="10" id="KW-0811">Translocation</keyword>
<comment type="subcellular location">
    <subcellularLocation>
        <location evidence="1">Lysosome</location>
    </subcellularLocation>
    <subcellularLocation>
        <location evidence="2">Nucleus</location>
        <location evidence="2">Nuclear pore complex</location>
    </subcellularLocation>
</comment>
<keyword evidence="7" id="KW-0677">Repeat</keyword>
<evidence type="ECO:0000256" key="4">
    <source>
        <dbReference type="ARBA" id="ARBA00019195"/>
    </source>
</evidence>
<keyword evidence="15" id="KW-1185">Reference proteome</keyword>
<dbReference type="GO" id="GO:0005198">
    <property type="term" value="F:structural molecule activity"/>
    <property type="evidence" value="ECO:0007669"/>
    <property type="project" value="InterPro"/>
</dbReference>
<dbReference type="PANTHER" id="PTHR11024">
    <property type="entry name" value="NUCLEAR PORE COMPLEX PROTEIN SEC13 / SEH1 FAMILY MEMBER"/>
    <property type="match status" value="1"/>
</dbReference>
<evidence type="ECO:0000256" key="6">
    <source>
        <dbReference type="ARBA" id="ARBA00022574"/>
    </source>
</evidence>
<evidence type="ECO:0000256" key="13">
    <source>
        <dbReference type="ARBA" id="ARBA00023242"/>
    </source>
</evidence>
<dbReference type="Gene3D" id="2.130.10.10">
    <property type="entry name" value="YVTN repeat-like/Quinoprotein amine dehydrogenase"/>
    <property type="match status" value="1"/>
</dbReference>